<dbReference type="SUPFAM" id="SSF49562">
    <property type="entry name" value="C2 domain (Calcium/lipid-binding domain, CaLB)"/>
    <property type="match status" value="1"/>
</dbReference>
<keyword evidence="5" id="KW-0653">Protein transport</keyword>
<feature type="domain" description="C2" evidence="7">
    <location>
        <begin position="11"/>
        <end position="112"/>
    </location>
</feature>
<feature type="region of interest" description="Disordered" evidence="6">
    <location>
        <begin position="339"/>
        <end position="367"/>
    </location>
</feature>
<dbReference type="SUPFAM" id="SSF144270">
    <property type="entry name" value="Eferin C-derminal domain-like"/>
    <property type="match status" value="1"/>
</dbReference>
<dbReference type="PANTHER" id="PTHR15746:SF23">
    <property type="entry name" value="RAB11 INTERACTING PROTEIN, ISOFORM A"/>
    <property type="match status" value="1"/>
</dbReference>
<evidence type="ECO:0000313" key="9">
    <source>
        <dbReference type="Proteomes" id="UP000838412"/>
    </source>
</evidence>
<evidence type="ECO:0000256" key="2">
    <source>
        <dbReference type="ARBA" id="ARBA00022448"/>
    </source>
</evidence>
<keyword evidence="4" id="KW-0967">Endosome</keyword>
<accession>A0A8J9ZBA7</accession>
<dbReference type="OrthoDB" id="8956628at2759"/>
<dbReference type="Pfam" id="PF09457">
    <property type="entry name" value="RBD-FIP"/>
    <property type="match status" value="1"/>
</dbReference>
<dbReference type="AlphaFoldDB" id="A0A8J9ZBA7"/>
<feature type="region of interest" description="Disordered" evidence="6">
    <location>
        <begin position="179"/>
        <end position="246"/>
    </location>
</feature>
<name>A0A8J9ZBA7_BRALA</name>
<evidence type="ECO:0000256" key="4">
    <source>
        <dbReference type="ARBA" id="ARBA00022753"/>
    </source>
</evidence>
<feature type="compositionally biased region" description="Polar residues" evidence="6">
    <location>
        <begin position="198"/>
        <end position="208"/>
    </location>
</feature>
<gene>
    <name evidence="8" type="primary">RAB11FIP1</name>
    <name evidence="8" type="ORF">BLAG_LOCUS10964</name>
</gene>
<evidence type="ECO:0000256" key="3">
    <source>
        <dbReference type="ARBA" id="ARBA00022553"/>
    </source>
</evidence>
<dbReference type="Proteomes" id="UP000838412">
    <property type="component" value="Chromosome 18"/>
</dbReference>
<dbReference type="InterPro" id="IPR000008">
    <property type="entry name" value="C2_dom"/>
</dbReference>
<dbReference type="Gene3D" id="1.20.5.2440">
    <property type="match status" value="1"/>
</dbReference>
<dbReference type="PANTHER" id="PTHR15746">
    <property type="entry name" value="RAB11-RELATED"/>
    <property type="match status" value="1"/>
</dbReference>
<dbReference type="GO" id="GO:0015031">
    <property type="term" value="P:protein transport"/>
    <property type="evidence" value="ECO:0007669"/>
    <property type="project" value="UniProtKB-KW"/>
</dbReference>
<dbReference type="EMBL" id="OV696703">
    <property type="protein sequence ID" value="CAH1250102.1"/>
    <property type="molecule type" value="Genomic_DNA"/>
</dbReference>
<organism evidence="8 9">
    <name type="scientific">Branchiostoma lanceolatum</name>
    <name type="common">Common lancelet</name>
    <name type="synonym">Amphioxus lanceolatum</name>
    <dbReference type="NCBI Taxonomy" id="7740"/>
    <lineage>
        <taxon>Eukaryota</taxon>
        <taxon>Metazoa</taxon>
        <taxon>Chordata</taxon>
        <taxon>Cephalochordata</taxon>
        <taxon>Leptocardii</taxon>
        <taxon>Amphioxiformes</taxon>
        <taxon>Branchiostomatidae</taxon>
        <taxon>Branchiostoma</taxon>
    </lineage>
</organism>
<sequence>MSGTAGWTPTHVKVTVHQARNLVVKGKGGTNDAYVTITLGKEKFLTSVAEKTVTPGWNEECDLCLSNYSENLEGACVQLNLYHRSLFGSDDFLGHLTLPLTDMHVTNGPLRRWYELHNRPGKKETKKRGEMEVSISFLRNSLASSTSELSGKKKVKRTPSIKRMATTMGEKLKLVRTMSLTSDPSALRPQARKDSAFSEASVNNNHTPVGTPDRRTHKDEVVQSSLPSSPAISRESLASNESEVFGSNKKTAKFSLRNASLEKLQTNYPGKTKHHRTFSLGPLSARLLHRDRAGSSPTLQRERHMSSPEAIQTKQLAEDYLVGGSCKQLCVNGKHTYTVADDDDTSKKTDKTAANGATHPPMSLPLHYPAIGRVKRTNLDASKRHTIHSAMFPVKQKVEHKTNSAPGYYHTSHGDLGHKKVKCIPEESTWEDMSKEELLRVVRSQHDKLQNDKAYIHELEDYIDDLLVRVMETTPRILQNPYRKDDKSAVDLKAAWKPSAHPTC</sequence>
<dbReference type="GO" id="GO:0045055">
    <property type="term" value="P:regulated exocytosis"/>
    <property type="evidence" value="ECO:0007669"/>
    <property type="project" value="TreeGrafter"/>
</dbReference>
<evidence type="ECO:0000313" key="8">
    <source>
        <dbReference type="EMBL" id="CAH1250102.1"/>
    </source>
</evidence>
<dbReference type="InterPro" id="IPR035892">
    <property type="entry name" value="C2_domain_sf"/>
</dbReference>
<reference evidence="8" key="1">
    <citation type="submission" date="2022-01" db="EMBL/GenBank/DDBJ databases">
        <authorList>
            <person name="Braso-Vives M."/>
        </authorList>
    </citation>
    <scope>NUCLEOTIDE SEQUENCE</scope>
</reference>
<keyword evidence="9" id="KW-1185">Reference proteome</keyword>
<dbReference type="GO" id="GO:0055037">
    <property type="term" value="C:recycling endosome"/>
    <property type="evidence" value="ECO:0007669"/>
    <property type="project" value="UniProtKB-SubCell"/>
</dbReference>
<dbReference type="Gene3D" id="2.60.40.150">
    <property type="entry name" value="C2 domain"/>
    <property type="match status" value="1"/>
</dbReference>
<dbReference type="InterPro" id="IPR019018">
    <property type="entry name" value="Rab-bd_FIP-RBD"/>
</dbReference>
<comment type="subcellular location">
    <subcellularLocation>
        <location evidence="1">Recycling endosome</location>
    </subcellularLocation>
</comment>
<dbReference type="GO" id="GO:0031267">
    <property type="term" value="F:small GTPase binding"/>
    <property type="evidence" value="ECO:0007669"/>
    <property type="project" value="InterPro"/>
</dbReference>
<evidence type="ECO:0000256" key="5">
    <source>
        <dbReference type="ARBA" id="ARBA00022927"/>
    </source>
</evidence>
<keyword evidence="2" id="KW-0813">Transport</keyword>
<evidence type="ECO:0000256" key="1">
    <source>
        <dbReference type="ARBA" id="ARBA00004172"/>
    </source>
</evidence>
<proteinExistence type="predicted"/>
<feature type="compositionally biased region" description="Basic and acidic residues" evidence="6">
    <location>
        <begin position="212"/>
        <end position="221"/>
    </location>
</feature>
<evidence type="ECO:0000259" key="7">
    <source>
        <dbReference type="SMART" id="SM00239"/>
    </source>
</evidence>
<keyword evidence="3" id="KW-0597">Phosphoprotein</keyword>
<protein>
    <submittedName>
        <fullName evidence="8">RAB11FIP1 protein</fullName>
    </submittedName>
</protein>
<feature type="compositionally biased region" description="Polar residues" evidence="6">
    <location>
        <begin position="222"/>
        <end position="242"/>
    </location>
</feature>
<dbReference type="InterPro" id="IPR037245">
    <property type="entry name" value="FIP-RBD_C_sf"/>
</dbReference>
<dbReference type="SMART" id="SM00239">
    <property type="entry name" value="C2"/>
    <property type="match status" value="1"/>
</dbReference>
<dbReference type="InterPro" id="IPR037789">
    <property type="entry name" value="FIP_classI"/>
</dbReference>
<evidence type="ECO:0000256" key="6">
    <source>
        <dbReference type="SAM" id="MobiDB-lite"/>
    </source>
</evidence>
<dbReference type="Pfam" id="PF00168">
    <property type="entry name" value="C2"/>
    <property type="match status" value="1"/>
</dbReference>